<feature type="transmembrane region" description="Helical" evidence="3">
    <location>
        <begin position="437"/>
        <end position="458"/>
    </location>
</feature>
<evidence type="ECO:0000313" key="4">
    <source>
        <dbReference type="EnsemblMetazoa" id="XP_022671441"/>
    </source>
</evidence>
<evidence type="ECO:0000313" key="5">
    <source>
        <dbReference type="Proteomes" id="UP000594260"/>
    </source>
</evidence>
<dbReference type="InParanoid" id="A0A7M7KYJ9"/>
<evidence type="ECO:0000256" key="2">
    <source>
        <dbReference type="SAM" id="Coils"/>
    </source>
</evidence>
<keyword evidence="3" id="KW-0472">Membrane</keyword>
<sequence length="622" mass="70241">MMSSDRALQSFCRRKYSPLFSFQRRLRHVRGVNFRNLVLPPECPSLRLELRDLKGVVIAEGEPIIPQINPSWSKIDITSAHTSKGVLVVLLAGDTPLLEWTVHLSGLVFVSRHLPDDSVSFNPDSLLLILAEGVYCDSSCFQSSDSNNVSSHQTQHSSSQIRLRQASPTLSACSAQTAPKTNGVISENNDKHFTEASKAEINDGNQQALLRKIQLCDAIGCQSQRPKVYVKVAALCDVREKILVDPRRLRKSYGVNALNRLSTMERAIRHTTANGRMLQASLESSIANRIQSATYNARCELETLRLRCRALEYHIREREILLDNESQQLAREQDMAVGVRVELDEYRLRIVKERENLRQVRERLQASKMELENVGLFKRQMALICELDEYIYPIVQVFFPFQVPTGTGYTICSILVQSMEELKNPRKRLDDHIISTGIAYVFHLVCMLSIFTGVPLIYPLKYDRNAPVVVDVTFDSFHQKEFPLYVKGKDRLYFEHAVSLLARNVSHLRVHFGLPSMRGRMMAGLYNLLNYFKDKRMPGVSSVNELSGIGSIMQSDFTVSDSNMSSRCPTPDRCLSPHNTPPQNTLRLRNRVHSSVPNLASASLLADTLDDIYNGAASDNVS</sequence>
<evidence type="ECO:0008006" key="6">
    <source>
        <dbReference type="Google" id="ProtNLM"/>
    </source>
</evidence>
<dbReference type="OrthoDB" id="72772at2759"/>
<protein>
    <recommendedName>
        <fullName evidence="6">UV radiation resistance-associated gene protein</fullName>
    </recommendedName>
</protein>
<feature type="coiled-coil region" evidence="2">
    <location>
        <begin position="343"/>
        <end position="374"/>
    </location>
</feature>
<dbReference type="GO" id="GO:0000323">
    <property type="term" value="C:lytic vacuole"/>
    <property type="evidence" value="ECO:0007669"/>
    <property type="project" value="TreeGrafter"/>
</dbReference>
<dbReference type="GeneID" id="111254644"/>
<organism evidence="4 5">
    <name type="scientific">Varroa destructor</name>
    <name type="common">Honeybee mite</name>
    <dbReference type="NCBI Taxonomy" id="109461"/>
    <lineage>
        <taxon>Eukaryota</taxon>
        <taxon>Metazoa</taxon>
        <taxon>Ecdysozoa</taxon>
        <taxon>Arthropoda</taxon>
        <taxon>Chelicerata</taxon>
        <taxon>Arachnida</taxon>
        <taxon>Acari</taxon>
        <taxon>Parasitiformes</taxon>
        <taxon>Mesostigmata</taxon>
        <taxon>Gamasina</taxon>
        <taxon>Dermanyssoidea</taxon>
        <taxon>Varroidae</taxon>
        <taxon>Varroa</taxon>
    </lineage>
</organism>
<dbReference type="GO" id="GO:0005768">
    <property type="term" value="C:endosome"/>
    <property type="evidence" value="ECO:0007669"/>
    <property type="project" value="TreeGrafter"/>
</dbReference>
<dbReference type="OMA" id="ICHILIM"/>
<dbReference type="AlphaFoldDB" id="A0A7M7KYJ9"/>
<dbReference type="GO" id="GO:0000149">
    <property type="term" value="F:SNARE binding"/>
    <property type="evidence" value="ECO:0007669"/>
    <property type="project" value="TreeGrafter"/>
</dbReference>
<proteinExistence type="predicted"/>
<dbReference type="RefSeq" id="XP_022671441.1">
    <property type="nucleotide sequence ID" value="XM_022815706.1"/>
</dbReference>
<evidence type="ECO:0000256" key="1">
    <source>
        <dbReference type="ARBA" id="ARBA00023054"/>
    </source>
</evidence>
<dbReference type="Proteomes" id="UP000594260">
    <property type="component" value="Unplaced"/>
</dbReference>
<dbReference type="KEGG" id="vde:111254644"/>
<keyword evidence="3" id="KW-0812">Transmembrane</keyword>
<keyword evidence="5" id="KW-1185">Reference proteome</keyword>
<dbReference type="EnsemblMetazoa" id="XM_022815706">
    <property type="protein sequence ID" value="XP_022671441"/>
    <property type="gene ID" value="LOC111254644"/>
</dbReference>
<evidence type="ECO:0000256" key="3">
    <source>
        <dbReference type="SAM" id="Phobius"/>
    </source>
</evidence>
<feature type="transmembrane region" description="Helical" evidence="3">
    <location>
        <begin position="390"/>
        <end position="416"/>
    </location>
</feature>
<dbReference type="CTD" id="7405"/>
<keyword evidence="3" id="KW-1133">Transmembrane helix</keyword>
<keyword evidence="1 2" id="KW-0175">Coiled coil</keyword>
<dbReference type="GO" id="GO:0035493">
    <property type="term" value="P:SNARE complex assembly"/>
    <property type="evidence" value="ECO:0007669"/>
    <property type="project" value="TreeGrafter"/>
</dbReference>
<reference evidence="4" key="1">
    <citation type="submission" date="2021-01" db="UniProtKB">
        <authorList>
            <consortium name="EnsemblMetazoa"/>
        </authorList>
    </citation>
    <scope>IDENTIFICATION</scope>
</reference>
<name>A0A7M7KYJ9_VARDE</name>
<dbReference type="PANTHER" id="PTHR15157:SF5">
    <property type="entry name" value="UV RADIATION RESISTANCE-ASSOCIATED GENE PROTEIN"/>
    <property type="match status" value="1"/>
</dbReference>
<accession>A0A7M7KYJ9</accession>
<dbReference type="PANTHER" id="PTHR15157">
    <property type="entry name" value="UV RADIATION RESISTANCE-ASSOCIATED GENE PROTEIN"/>
    <property type="match status" value="1"/>
</dbReference>